<proteinExistence type="predicted"/>
<sequence length="34" mass="3780">MDTVSTMSTLFCSKGKYECRGGSDEMHFPNSFSV</sequence>
<evidence type="ECO:0000313" key="1">
    <source>
        <dbReference type="EMBL" id="JAD16615.1"/>
    </source>
</evidence>
<protein>
    <submittedName>
        <fullName evidence="1">Uncharacterized protein</fullName>
    </submittedName>
</protein>
<accession>A0A0A8XVG1</accession>
<name>A0A0A8XVG1_ARUDO</name>
<dbReference type="EMBL" id="GBRH01281280">
    <property type="protein sequence ID" value="JAD16615.1"/>
    <property type="molecule type" value="Transcribed_RNA"/>
</dbReference>
<reference evidence="1" key="1">
    <citation type="submission" date="2014-09" db="EMBL/GenBank/DDBJ databases">
        <authorList>
            <person name="Magalhaes I.L.F."/>
            <person name="Oliveira U."/>
            <person name="Santos F.R."/>
            <person name="Vidigal T.H.D.A."/>
            <person name="Brescovit A.D."/>
            <person name="Santos A.J."/>
        </authorList>
    </citation>
    <scope>NUCLEOTIDE SEQUENCE</scope>
    <source>
        <tissue evidence="1">Shoot tissue taken approximately 20 cm above the soil surface</tissue>
    </source>
</reference>
<organism evidence="1">
    <name type="scientific">Arundo donax</name>
    <name type="common">Giant reed</name>
    <name type="synonym">Donax arundinaceus</name>
    <dbReference type="NCBI Taxonomy" id="35708"/>
    <lineage>
        <taxon>Eukaryota</taxon>
        <taxon>Viridiplantae</taxon>
        <taxon>Streptophyta</taxon>
        <taxon>Embryophyta</taxon>
        <taxon>Tracheophyta</taxon>
        <taxon>Spermatophyta</taxon>
        <taxon>Magnoliopsida</taxon>
        <taxon>Liliopsida</taxon>
        <taxon>Poales</taxon>
        <taxon>Poaceae</taxon>
        <taxon>PACMAD clade</taxon>
        <taxon>Arundinoideae</taxon>
        <taxon>Arundineae</taxon>
        <taxon>Arundo</taxon>
    </lineage>
</organism>
<dbReference type="AlphaFoldDB" id="A0A0A8XVG1"/>
<reference evidence="1" key="2">
    <citation type="journal article" date="2015" name="Data Brief">
        <title>Shoot transcriptome of the giant reed, Arundo donax.</title>
        <authorList>
            <person name="Barrero R.A."/>
            <person name="Guerrero F.D."/>
            <person name="Moolhuijzen P."/>
            <person name="Goolsby J.A."/>
            <person name="Tidwell J."/>
            <person name="Bellgard S.E."/>
            <person name="Bellgard M.I."/>
        </authorList>
    </citation>
    <scope>NUCLEOTIDE SEQUENCE</scope>
    <source>
        <tissue evidence="1">Shoot tissue taken approximately 20 cm above the soil surface</tissue>
    </source>
</reference>